<dbReference type="InterPro" id="IPR000878">
    <property type="entry name" value="4pyrrol_Mease"/>
</dbReference>
<evidence type="ECO:0000256" key="1">
    <source>
        <dbReference type="ARBA" id="ARBA00004953"/>
    </source>
</evidence>
<dbReference type="SUPFAM" id="SSF53335">
    <property type="entry name" value="S-adenosyl-L-methionine-dependent methyltransferases"/>
    <property type="match status" value="1"/>
</dbReference>
<evidence type="ECO:0000313" key="7">
    <source>
        <dbReference type="EMBL" id="MBA2881555.1"/>
    </source>
</evidence>
<dbReference type="InterPro" id="IPR014777">
    <property type="entry name" value="4pyrrole_Mease_sub1"/>
</dbReference>
<dbReference type="Gene3D" id="3.40.1010.10">
    <property type="entry name" value="Cobalt-precorrin-4 Transmethylase, Domain 1"/>
    <property type="match status" value="1"/>
</dbReference>
<dbReference type="InterPro" id="IPR014008">
    <property type="entry name" value="Cbl_synth_MTase_CbiT"/>
</dbReference>
<reference evidence="7 8" key="1">
    <citation type="submission" date="2020-07" db="EMBL/GenBank/DDBJ databases">
        <title>Genomic Encyclopedia of Type Strains, Phase IV (KMG-IV): sequencing the most valuable type-strain genomes for metagenomic binning, comparative biology and taxonomic classification.</title>
        <authorList>
            <person name="Goeker M."/>
        </authorList>
    </citation>
    <scope>NUCLEOTIDE SEQUENCE [LARGE SCALE GENOMIC DNA]</scope>
    <source>
        <strain evidence="7 8">DSM 17721</strain>
    </source>
</reference>
<dbReference type="GO" id="GO:0009236">
    <property type="term" value="P:cobalamin biosynthetic process"/>
    <property type="evidence" value="ECO:0007669"/>
    <property type="project" value="UniProtKB-UniPathway"/>
</dbReference>
<evidence type="ECO:0000256" key="3">
    <source>
        <dbReference type="ARBA" id="ARBA00022603"/>
    </source>
</evidence>
<dbReference type="Pfam" id="PF00590">
    <property type="entry name" value="TP_methylase"/>
    <property type="match status" value="1"/>
</dbReference>
<evidence type="ECO:0000313" key="8">
    <source>
        <dbReference type="Proteomes" id="UP000525298"/>
    </source>
</evidence>
<dbReference type="InterPro" id="IPR029063">
    <property type="entry name" value="SAM-dependent_MTases_sf"/>
</dbReference>
<dbReference type="Gene3D" id="3.30.950.10">
    <property type="entry name" value="Methyltransferase, Cobalt-precorrin-4 Transmethylase, Domain 2"/>
    <property type="match status" value="1"/>
</dbReference>
<dbReference type="GO" id="GO:0046025">
    <property type="term" value="F:precorrin-6Y C5,15-methyltransferase (decarboxylating) activity"/>
    <property type="evidence" value="ECO:0007669"/>
    <property type="project" value="UniProtKB-EC"/>
</dbReference>
<organism evidence="7 8">
    <name type="scientific">Desulfosalsimonas propionicica</name>
    <dbReference type="NCBI Taxonomy" id="332175"/>
    <lineage>
        <taxon>Bacteria</taxon>
        <taxon>Pseudomonadati</taxon>
        <taxon>Thermodesulfobacteriota</taxon>
        <taxon>Desulfobacteria</taxon>
        <taxon>Desulfobacterales</taxon>
        <taxon>Desulfosalsimonadaceae</taxon>
        <taxon>Desulfosalsimonas</taxon>
    </lineage>
</organism>
<keyword evidence="8" id="KW-1185">Reference proteome</keyword>
<dbReference type="NCBIfam" id="TIGR02467">
    <property type="entry name" value="CbiE"/>
    <property type="match status" value="1"/>
</dbReference>
<comment type="pathway">
    <text evidence="1">Cofactor biosynthesis; adenosylcobalamin biosynthesis.</text>
</comment>
<dbReference type="GO" id="GO:0008276">
    <property type="term" value="F:protein methyltransferase activity"/>
    <property type="evidence" value="ECO:0007669"/>
    <property type="project" value="InterPro"/>
</dbReference>
<dbReference type="InterPro" id="IPR014776">
    <property type="entry name" value="4pyrrole_Mease_sub2"/>
</dbReference>
<dbReference type="UniPathway" id="UPA00148"/>
<evidence type="ECO:0000256" key="4">
    <source>
        <dbReference type="ARBA" id="ARBA00022679"/>
    </source>
</evidence>
<dbReference type="AlphaFoldDB" id="A0A7W0HKT2"/>
<sequence>MKNRIHTVGMGMGRADLSQRHMEVIENADFLVGTERHLNWFAHHRAKKRKIDSPMSGVLADIETFVQSGTVAVLASGDPLFYGIGTTLIRHFGGDAVTVYPNISSMAAAFGRINRSWQEAAAVSMHARDGRRVLLQALAAAKPVFVLTDPENSPDRVAQMVLQDFSGDVDIWVAERMGHQDECIHNPDISQAAGQTWRTPNCVILVPKPASRPGPALFPGLPEDSYAHKQGMITKAEIRAVVFSKLCPQPGDVFWDLGAASGSVAIEAAFFMSVGRIFAVEKNPERAANIRTNAEKFAPNRVAVVEDDISEAIKNLPDPDRIFVGGGGKDLEAILLEACPRLASKGRIVINVVVLENLGTCLAVLKNLGLAAEVVQVQISRSSQMAAGMRMAAHNPVFVVTGEKP</sequence>
<dbReference type="GO" id="GO:0032259">
    <property type="term" value="P:methylation"/>
    <property type="evidence" value="ECO:0007669"/>
    <property type="project" value="UniProtKB-KW"/>
</dbReference>
<evidence type="ECO:0000256" key="5">
    <source>
        <dbReference type="ARBA" id="ARBA00022691"/>
    </source>
</evidence>
<dbReference type="PANTHER" id="PTHR43182">
    <property type="entry name" value="COBALT-PRECORRIN-6B C(15)-METHYLTRANSFERASE (DECARBOXYLATING)"/>
    <property type="match status" value="1"/>
</dbReference>
<evidence type="ECO:0000259" key="6">
    <source>
        <dbReference type="Pfam" id="PF00590"/>
    </source>
</evidence>
<evidence type="ECO:0000256" key="2">
    <source>
        <dbReference type="ARBA" id="ARBA00022573"/>
    </source>
</evidence>
<keyword evidence="5" id="KW-0949">S-adenosyl-L-methionine</keyword>
<comment type="caution">
    <text evidence="7">The sequence shown here is derived from an EMBL/GenBank/DDBJ whole genome shotgun (WGS) entry which is preliminary data.</text>
</comment>
<dbReference type="EMBL" id="JACDUS010000004">
    <property type="protein sequence ID" value="MBA2881555.1"/>
    <property type="molecule type" value="Genomic_DNA"/>
</dbReference>
<dbReference type="InterPro" id="IPR035996">
    <property type="entry name" value="4pyrrol_Methylase_sf"/>
</dbReference>
<dbReference type="PANTHER" id="PTHR43182:SF1">
    <property type="entry name" value="COBALT-PRECORRIN-7 C(5)-METHYLTRANSFERASE"/>
    <property type="match status" value="1"/>
</dbReference>
<gene>
    <name evidence="7" type="ORF">HNR65_001882</name>
</gene>
<dbReference type="CDD" id="cd02440">
    <property type="entry name" value="AdoMet_MTases"/>
    <property type="match status" value="1"/>
</dbReference>
<dbReference type="Gene3D" id="3.40.50.150">
    <property type="entry name" value="Vaccinia Virus protein VP39"/>
    <property type="match status" value="1"/>
</dbReference>
<dbReference type="NCBIfam" id="TIGR02469">
    <property type="entry name" value="CbiT"/>
    <property type="match status" value="1"/>
</dbReference>
<dbReference type="PIRSF" id="PIRSF036428">
    <property type="entry name" value="CobL"/>
    <property type="match status" value="1"/>
</dbReference>
<dbReference type="Proteomes" id="UP000525298">
    <property type="component" value="Unassembled WGS sequence"/>
</dbReference>
<dbReference type="InterPro" id="IPR050714">
    <property type="entry name" value="Cobalamin_biosynth_MTase"/>
</dbReference>
<dbReference type="SUPFAM" id="SSF53790">
    <property type="entry name" value="Tetrapyrrole methylase"/>
    <property type="match status" value="1"/>
</dbReference>
<dbReference type="InterPro" id="IPR012818">
    <property type="entry name" value="CbiE"/>
</dbReference>
<dbReference type="EC" id="2.1.1.132" evidence="7"/>
<keyword evidence="2" id="KW-0169">Cobalamin biosynthesis</keyword>
<dbReference type="RefSeq" id="WP_181551203.1">
    <property type="nucleotide sequence ID" value="NZ_JACDUS010000004.1"/>
</dbReference>
<name>A0A7W0HKT2_9BACT</name>
<keyword evidence="3 7" id="KW-0489">Methyltransferase</keyword>
<dbReference type="InterPro" id="IPR006365">
    <property type="entry name" value="Cbl_synth_CobL"/>
</dbReference>
<feature type="domain" description="Tetrapyrrole methylase" evidence="6">
    <location>
        <begin position="5"/>
        <end position="189"/>
    </location>
</feature>
<proteinExistence type="predicted"/>
<keyword evidence="4 7" id="KW-0808">Transferase</keyword>
<accession>A0A7W0HKT2</accession>
<protein>
    <submittedName>
        <fullName evidence="7">Precorrin-6Y C5,15-methyltransferase (Decarboxylating)</fullName>
        <ecNumber evidence="7">2.1.1.132</ecNumber>
    </submittedName>
</protein>
<dbReference type="CDD" id="cd11644">
    <property type="entry name" value="Precorrin-6Y-MT"/>
    <property type="match status" value="1"/>
</dbReference>